<accession>A0AAE9YVF5</accession>
<dbReference type="AlphaFoldDB" id="A0AAE9YVF5"/>
<dbReference type="RefSeq" id="WP_084692668.1">
    <property type="nucleotide sequence ID" value="NZ_CP059735.1"/>
</dbReference>
<dbReference type="Pfam" id="PF07883">
    <property type="entry name" value="Cupin_2"/>
    <property type="match status" value="1"/>
</dbReference>
<dbReference type="InterPro" id="IPR013096">
    <property type="entry name" value="Cupin_2"/>
</dbReference>
<dbReference type="Gene3D" id="2.60.120.10">
    <property type="entry name" value="Jelly Rolls"/>
    <property type="match status" value="1"/>
</dbReference>
<gene>
    <name evidence="4" type="ORF">SG35_006240</name>
</gene>
<dbReference type="EMBL" id="CP059735">
    <property type="protein sequence ID" value="WDE00248.1"/>
    <property type="molecule type" value="Genomic_DNA"/>
</dbReference>
<evidence type="ECO:0000256" key="2">
    <source>
        <dbReference type="SAM" id="SignalP"/>
    </source>
</evidence>
<dbReference type="Proteomes" id="UP000032568">
    <property type="component" value="Chromosome"/>
</dbReference>
<evidence type="ECO:0000259" key="3">
    <source>
        <dbReference type="Pfam" id="PF07883"/>
    </source>
</evidence>
<reference evidence="4 5" key="2">
    <citation type="journal article" date="2022" name="Mar. Drugs">
        <title>Bioassay-Guided Fractionation Leads to the Detection of Cholic Acid Generated by the Rare Thalassomonas sp.</title>
        <authorList>
            <person name="Pheiffer F."/>
            <person name="Schneider Y.K."/>
            <person name="Hansen E.H."/>
            <person name="Andersen J.H."/>
            <person name="Isaksson J."/>
            <person name="Busche T."/>
            <person name="R C."/>
            <person name="Kalinowski J."/>
            <person name="Zyl L.V."/>
            <person name="Trindade M."/>
        </authorList>
    </citation>
    <scope>NUCLEOTIDE SEQUENCE [LARGE SCALE GENOMIC DNA]</scope>
    <source>
        <strain evidence="4 5">A5K-106</strain>
    </source>
</reference>
<keyword evidence="5" id="KW-1185">Reference proteome</keyword>
<protein>
    <submittedName>
        <fullName evidence="4">Cupin domain-containing protein</fullName>
    </submittedName>
</protein>
<sequence length="149" mass="16475">MLSVIQKTTKLQALFLPVLLLSVSACAGNNAQDQGNIVSLEEISAPADFDNVHLMALGSDKHASEYLIFIKKKVAAHYHAKHSEIVYILEGEGMMRLGDNKKRVKKGDYIRIPQGTVHAVEVSSKQPMKVLSVQTPEFEGQDRIFVKEG</sequence>
<dbReference type="PANTHER" id="PTHR35848:SF6">
    <property type="entry name" value="CUPIN TYPE-2 DOMAIN-CONTAINING PROTEIN"/>
    <property type="match status" value="1"/>
</dbReference>
<keyword evidence="1" id="KW-0479">Metal-binding</keyword>
<keyword evidence="2" id="KW-0732">Signal</keyword>
<dbReference type="InterPro" id="IPR011051">
    <property type="entry name" value="RmlC_Cupin_sf"/>
</dbReference>
<dbReference type="GO" id="GO:0046872">
    <property type="term" value="F:metal ion binding"/>
    <property type="evidence" value="ECO:0007669"/>
    <property type="project" value="UniProtKB-KW"/>
</dbReference>
<dbReference type="InterPro" id="IPR051610">
    <property type="entry name" value="GPI/OXD"/>
</dbReference>
<evidence type="ECO:0000313" key="4">
    <source>
        <dbReference type="EMBL" id="WDE00248.1"/>
    </source>
</evidence>
<feature type="chain" id="PRO_5041999033" evidence="2">
    <location>
        <begin position="28"/>
        <end position="149"/>
    </location>
</feature>
<feature type="domain" description="Cupin type-2" evidence="3">
    <location>
        <begin position="74"/>
        <end position="133"/>
    </location>
</feature>
<evidence type="ECO:0000313" key="5">
    <source>
        <dbReference type="Proteomes" id="UP000032568"/>
    </source>
</evidence>
<reference evidence="4 5" key="1">
    <citation type="journal article" date="2015" name="Genome Announc.">
        <title>Draft Genome Sequences of Marine Isolates of Thalassomonas viridans and Thalassomonas actiniarum.</title>
        <authorList>
            <person name="Olonade I."/>
            <person name="van Zyl L.J."/>
            <person name="Trindade M."/>
        </authorList>
    </citation>
    <scope>NUCLEOTIDE SEQUENCE [LARGE SCALE GENOMIC DNA]</scope>
    <source>
        <strain evidence="4 5">A5K-106</strain>
    </source>
</reference>
<dbReference type="KEGG" id="tact:SG35_006240"/>
<dbReference type="InterPro" id="IPR014710">
    <property type="entry name" value="RmlC-like_jellyroll"/>
</dbReference>
<dbReference type="PROSITE" id="PS51257">
    <property type="entry name" value="PROKAR_LIPOPROTEIN"/>
    <property type="match status" value="1"/>
</dbReference>
<name>A0AAE9YVF5_9GAMM</name>
<proteinExistence type="predicted"/>
<organism evidence="4 5">
    <name type="scientific">Thalassomonas actiniarum</name>
    <dbReference type="NCBI Taxonomy" id="485447"/>
    <lineage>
        <taxon>Bacteria</taxon>
        <taxon>Pseudomonadati</taxon>
        <taxon>Pseudomonadota</taxon>
        <taxon>Gammaproteobacteria</taxon>
        <taxon>Alteromonadales</taxon>
        <taxon>Colwelliaceae</taxon>
        <taxon>Thalassomonas</taxon>
    </lineage>
</organism>
<feature type="signal peptide" evidence="2">
    <location>
        <begin position="1"/>
        <end position="27"/>
    </location>
</feature>
<evidence type="ECO:0000256" key="1">
    <source>
        <dbReference type="ARBA" id="ARBA00022723"/>
    </source>
</evidence>
<dbReference type="PANTHER" id="PTHR35848">
    <property type="entry name" value="OXALATE-BINDING PROTEIN"/>
    <property type="match status" value="1"/>
</dbReference>
<dbReference type="SUPFAM" id="SSF51182">
    <property type="entry name" value="RmlC-like cupins"/>
    <property type="match status" value="1"/>
</dbReference>